<gene>
    <name evidence="2" type="ORF">ID09_04800</name>
</gene>
<accession>A0A075SJ11</accession>
<dbReference type="Proteomes" id="UP000028185">
    <property type="component" value="Chromosome"/>
</dbReference>
<dbReference type="HOGENOM" id="CLU_212109_0_0_9"/>
<feature type="transmembrane region" description="Helical" evidence="1">
    <location>
        <begin position="30"/>
        <end position="55"/>
    </location>
</feature>
<evidence type="ECO:0000256" key="1">
    <source>
        <dbReference type="SAM" id="Phobius"/>
    </source>
</evidence>
<evidence type="ECO:0000313" key="2">
    <source>
        <dbReference type="EMBL" id="AIG43386.1"/>
    </source>
</evidence>
<dbReference type="PATRIC" id="fig|1214179.4.peg.919"/>
<organism evidence="2 3">
    <name type="scientific">Streptococcus suis 6407</name>
    <dbReference type="NCBI Taxonomy" id="1214179"/>
    <lineage>
        <taxon>Bacteria</taxon>
        <taxon>Bacillati</taxon>
        <taxon>Bacillota</taxon>
        <taxon>Bacilli</taxon>
        <taxon>Lactobacillales</taxon>
        <taxon>Streptococcaceae</taxon>
        <taxon>Streptococcus</taxon>
    </lineage>
</organism>
<protein>
    <submittedName>
        <fullName evidence="2">Membrane protein</fullName>
    </submittedName>
</protein>
<dbReference type="EMBL" id="CP008921">
    <property type="protein sequence ID" value="AIG43386.1"/>
    <property type="molecule type" value="Genomic_DNA"/>
</dbReference>
<keyword evidence="1" id="KW-0472">Membrane</keyword>
<sequence>MERSLFGLFTAFLCGICVLCAIQAFRKKRFGLAILFLLNAFTNLVNSIHAIYGFLFR</sequence>
<reference evidence="2 3" key="1">
    <citation type="journal article" date="2014" name="Genome Announc.">
        <title>Whole-Genome Sequence of Streptococcus suis Serotype 4 Reference Strain 6407.</title>
        <authorList>
            <person name="Wang K."/>
            <person name="Chen J."/>
            <person name="Yao H."/>
            <person name="Lu C."/>
        </authorList>
    </citation>
    <scope>NUCLEOTIDE SEQUENCE [LARGE SCALE GENOMIC DNA]</scope>
    <source>
        <strain evidence="2">6407</strain>
    </source>
</reference>
<keyword evidence="1" id="KW-1133">Transmembrane helix</keyword>
<evidence type="ECO:0000313" key="3">
    <source>
        <dbReference type="Proteomes" id="UP000028185"/>
    </source>
</evidence>
<dbReference type="AlphaFoldDB" id="A0A075SJ11"/>
<name>A0A075SJ11_STRSU</name>
<proteinExistence type="predicted"/>
<keyword evidence="1" id="KW-0812">Transmembrane</keyword>